<dbReference type="PANTHER" id="PTHR42663:SF6">
    <property type="entry name" value="HYDROLASE C777.06C-RELATED"/>
    <property type="match status" value="1"/>
</dbReference>
<dbReference type="Proteomes" id="UP000182149">
    <property type="component" value="Unassembled WGS sequence"/>
</dbReference>
<dbReference type="InterPro" id="IPR036866">
    <property type="entry name" value="RibonucZ/Hydroxyglut_hydro"/>
</dbReference>
<dbReference type="AlphaFoldDB" id="A0A1L8QU35"/>
<name>A0A1L8QU35_9ENTE</name>
<organism evidence="2 3">
    <name type="scientific">Enterococcus aquimarinus</name>
    <dbReference type="NCBI Taxonomy" id="328396"/>
    <lineage>
        <taxon>Bacteria</taxon>
        <taxon>Bacillati</taxon>
        <taxon>Bacillota</taxon>
        <taxon>Bacilli</taxon>
        <taxon>Lactobacillales</taxon>
        <taxon>Enterococcaceae</taxon>
        <taxon>Enterococcus</taxon>
    </lineage>
</organism>
<dbReference type="SUPFAM" id="SSF56281">
    <property type="entry name" value="Metallo-hydrolase/oxidoreductase"/>
    <property type="match status" value="1"/>
</dbReference>
<evidence type="ECO:0000259" key="1">
    <source>
        <dbReference type="Pfam" id="PF12706"/>
    </source>
</evidence>
<evidence type="ECO:0000313" key="2">
    <source>
        <dbReference type="EMBL" id="OJG11015.1"/>
    </source>
</evidence>
<keyword evidence="3" id="KW-1185">Reference proteome</keyword>
<proteinExistence type="predicted"/>
<dbReference type="EMBL" id="JXKD01000005">
    <property type="protein sequence ID" value="OJG11015.1"/>
    <property type="molecule type" value="Genomic_DNA"/>
</dbReference>
<gene>
    <name evidence="2" type="ORF">RU93_GL001888</name>
</gene>
<protein>
    <recommendedName>
        <fullName evidence="1">Metallo-beta-lactamase domain-containing protein</fullName>
    </recommendedName>
</protein>
<feature type="domain" description="Metallo-beta-lactamase" evidence="1">
    <location>
        <begin position="66"/>
        <end position="236"/>
    </location>
</feature>
<dbReference type="PANTHER" id="PTHR42663">
    <property type="entry name" value="HYDROLASE C777.06C-RELATED-RELATED"/>
    <property type="match status" value="1"/>
</dbReference>
<sequence>MILKIQYLGTGAAERVPAIFCQCELCQYARIQGGKEIRTQMQTVIDDGKLLIDFPGDSYLHQLQHHIDFNELEYLLLTHWHSDHFYAEDLALRMTGYGQQLDKVLHVYGSAYVKQFYDRAFKLEGRFDESRLVYHTLRAYQEVEIGHYRIYPIPAQHGNFEEDCLIFAIQHQEENKALFYVHDSGIPNTRDLLFLSNKGLIFDLVSLDCTGQGQENSGAAHMSLQQNLILIEKMKTFNLVHDETRYVASHFSHNGGLTYEAMKAMSEVHGIVTSYDGMVIEY</sequence>
<accession>A0A1L8QU35</accession>
<reference evidence="2 3" key="1">
    <citation type="submission" date="2014-12" db="EMBL/GenBank/DDBJ databases">
        <title>Draft genome sequences of 29 type strains of Enterococci.</title>
        <authorList>
            <person name="Zhong Z."/>
            <person name="Sun Z."/>
            <person name="Liu W."/>
            <person name="Zhang W."/>
            <person name="Zhang H."/>
        </authorList>
    </citation>
    <scope>NUCLEOTIDE SEQUENCE [LARGE SCALE GENOMIC DNA]</scope>
    <source>
        <strain evidence="2 3">DSM 17690</strain>
    </source>
</reference>
<dbReference type="InterPro" id="IPR001279">
    <property type="entry name" value="Metallo-B-lactamas"/>
</dbReference>
<comment type="caution">
    <text evidence="2">The sequence shown here is derived from an EMBL/GenBank/DDBJ whole genome shotgun (WGS) entry which is preliminary data.</text>
</comment>
<dbReference type="Pfam" id="PF12706">
    <property type="entry name" value="Lactamase_B_2"/>
    <property type="match status" value="1"/>
</dbReference>
<dbReference type="Gene3D" id="3.60.15.10">
    <property type="entry name" value="Ribonuclease Z/Hydroxyacylglutathione hydrolase-like"/>
    <property type="match status" value="1"/>
</dbReference>
<dbReference type="STRING" id="328396.RU93_GL001888"/>
<evidence type="ECO:0000313" key="3">
    <source>
        <dbReference type="Proteomes" id="UP000182149"/>
    </source>
</evidence>